<keyword evidence="2" id="KW-1185">Reference proteome</keyword>
<sequence length="323" mass="37229">MPIQADEEIFATRYAHSDFDRYTLVNSRPAVEQFFRWKASMQARPKPVLVGMVLQAKSHGFQRRKYFQPRYPIESIPEDTLVHLRAVARSTFPQFTQLLDRSQRFSLLLDDELTPSEGTGYARTFSCRIVTVDGQPLSDNAPKRFCVKLFNDSAASIPSHTEYHSLTFWSQTFYTAEDMIHNEIGFTLEECGILIEYVTLSDTKLEEQSEVAQIAFIESARHALRVLQYADISQLDWSSEQWISTPSPCHTTSNSTLTCVLIDFALTAQGDRYKDGYKEDDYGGMADMLDEARIPADLIRKWFGPREEWDFFRASYVMEQSVR</sequence>
<gene>
    <name evidence="1" type="ORF">K503DRAFT_290660</name>
</gene>
<name>A0A1B7MVC6_9AGAM</name>
<evidence type="ECO:0000313" key="1">
    <source>
        <dbReference type="EMBL" id="OAX36559.1"/>
    </source>
</evidence>
<proteinExistence type="predicted"/>
<dbReference type="InParanoid" id="A0A1B7MVC6"/>
<organism evidence="1 2">
    <name type="scientific">Rhizopogon vinicolor AM-OR11-026</name>
    <dbReference type="NCBI Taxonomy" id="1314800"/>
    <lineage>
        <taxon>Eukaryota</taxon>
        <taxon>Fungi</taxon>
        <taxon>Dikarya</taxon>
        <taxon>Basidiomycota</taxon>
        <taxon>Agaricomycotina</taxon>
        <taxon>Agaricomycetes</taxon>
        <taxon>Agaricomycetidae</taxon>
        <taxon>Boletales</taxon>
        <taxon>Suillineae</taxon>
        <taxon>Rhizopogonaceae</taxon>
        <taxon>Rhizopogon</taxon>
    </lineage>
</organism>
<accession>A0A1B7MVC6</accession>
<dbReference type="Proteomes" id="UP000092154">
    <property type="component" value="Unassembled WGS sequence"/>
</dbReference>
<evidence type="ECO:0000313" key="2">
    <source>
        <dbReference type="Proteomes" id="UP000092154"/>
    </source>
</evidence>
<reference evidence="1 2" key="1">
    <citation type="submission" date="2016-06" db="EMBL/GenBank/DDBJ databases">
        <title>Comparative genomics of the ectomycorrhizal sister species Rhizopogon vinicolor and Rhizopogon vesiculosus (Basidiomycota: Boletales) reveals a divergence of the mating type B locus.</title>
        <authorList>
            <consortium name="DOE Joint Genome Institute"/>
            <person name="Mujic A.B."/>
            <person name="Kuo A."/>
            <person name="Tritt A."/>
            <person name="Lipzen A."/>
            <person name="Chen C."/>
            <person name="Johnson J."/>
            <person name="Sharma A."/>
            <person name="Barry K."/>
            <person name="Grigoriev I.V."/>
            <person name="Spatafora J.W."/>
        </authorList>
    </citation>
    <scope>NUCLEOTIDE SEQUENCE [LARGE SCALE GENOMIC DNA]</scope>
    <source>
        <strain evidence="1 2">AM-OR11-026</strain>
    </source>
</reference>
<dbReference type="EMBL" id="KV448408">
    <property type="protein sequence ID" value="OAX36559.1"/>
    <property type="molecule type" value="Genomic_DNA"/>
</dbReference>
<protein>
    <submittedName>
        <fullName evidence="1">Uncharacterized protein</fullName>
    </submittedName>
</protein>
<dbReference type="OrthoDB" id="3138711at2759"/>
<dbReference type="AlphaFoldDB" id="A0A1B7MVC6"/>